<keyword evidence="3 6" id="KW-0808">Transferase</keyword>
<dbReference type="GO" id="GO:0004343">
    <property type="term" value="F:glucosamine 6-phosphate N-acetyltransferase activity"/>
    <property type="evidence" value="ECO:0007669"/>
    <property type="project" value="UniProtKB-UniRule"/>
</dbReference>
<evidence type="ECO:0000256" key="2">
    <source>
        <dbReference type="ARBA" id="ARBA00006048"/>
    </source>
</evidence>
<dbReference type="InterPro" id="IPR039143">
    <property type="entry name" value="GNPNAT1-like"/>
</dbReference>
<evidence type="ECO:0000256" key="4">
    <source>
        <dbReference type="ARBA" id="ARBA00023315"/>
    </source>
</evidence>
<comment type="similarity">
    <text evidence="2 6">Belongs to the acetyltransferase family. GNA1 subfamily.</text>
</comment>
<comment type="pathway">
    <text evidence="1 6">Nucleotide-sugar biosynthesis; UDP-N-acetyl-alpha-D-glucosamine biosynthesis; N-acetyl-alpha-D-glucosamine 1-phosphate from alpha-D-glucosamine 6-phosphate (route I): step 1/2.</text>
</comment>
<gene>
    <name evidence="8" type="ORF">CDCA_CDCA09G2579</name>
</gene>
<evidence type="ECO:0000256" key="1">
    <source>
        <dbReference type="ARBA" id="ARBA00004832"/>
    </source>
</evidence>
<feature type="domain" description="N-acetyltransferase" evidence="7">
    <location>
        <begin position="3"/>
        <end position="151"/>
    </location>
</feature>
<keyword evidence="9" id="KW-1185">Reference proteome</keyword>
<proteinExistence type="inferred from homology"/>
<accession>A0AAV9IWQ9</accession>
<dbReference type="GO" id="GO:0006048">
    <property type="term" value="P:UDP-N-acetylglucosamine biosynthetic process"/>
    <property type="evidence" value="ECO:0007669"/>
    <property type="project" value="UniProtKB-UniRule"/>
</dbReference>
<dbReference type="Proteomes" id="UP001301350">
    <property type="component" value="Unassembled WGS sequence"/>
</dbReference>
<dbReference type="InterPro" id="IPR000182">
    <property type="entry name" value="GNAT_dom"/>
</dbReference>
<dbReference type="PANTHER" id="PTHR13355">
    <property type="entry name" value="GLUCOSAMINE 6-PHOSPHATE N-ACETYLTRANSFERASE"/>
    <property type="match status" value="1"/>
</dbReference>
<dbReference type="InterPro" id="IPR016181">
    <property type="entry name" value="Acyl_CoA_acyltransferase"/>
</dbReference>
<evidence type="ECO:0000259" key="7">
    <source>
        <dbReference type="PROSITE" id="PS51186"/>
    </source>
</evidence>
<comment type="catalytic activity">
    <reaction evidence="5 6">
        <text>D-glucosamine 6-phosphate + acetyl-CoA = N-acetyl-D-glucosamine 6-phosphate + CoA + H(+)</text>
        <dbReference type="Rhea" id="RHEA:10292"/>
        <dbReference type="ChEBI" id="CHEBI:15378"/>
        <dbReference type="ChEBI" id="CHEBI:57287"/>
        <dbReference type="ChEBI" id="CHEBI:57288"/>
        <dbReference type="ChEBI" id="CHEBI:57513"/>
        <dbReference type="ChEBI" id="CHEBI:58725"/>
        <dbReference type="EC" id="2.3.1.4"/>
    </reaction>
</comment>
<dbReference type="SUPFAM" id="SSF55729">
    <property type="entry name" value="Acyl-CoA N-acyltransferases (Nat)"/>
    <property type="match status" value="1"/>
</dbReference>
<keyword evidence="4 6" id="KW-0012">Acyltransferase</keyword>
<evidence type="ECO:0000313" key="9">
    <source>
        <dbReference type="Proteomes" id="UP001301350"/>
    </source>
</evidence>
<dbReference type="Gene3D" id="3.40.630.30">
    <property type="match status" value="1"/>
</dbReference>
<dbReference type="AlphaFoldDB" id="A0AAV9IWQ9"/>
<sequence length="151" mass="17310">MSIKLRPLDRSDVHRGHRELLSQLSTVDKVSEPDWQRQYDAMFGASDSVRYVTLVAVDSDTDRVVGSATLLLERKFLHSCGTAGHIEDVVVHAEYRGRQLGTQLVLELMRRARDEHACYKVTLYCSEDMVPFYKRIGLRCRGVQMAQYFEG</sequence>
<dbReference type="PROSITE" id="PS51186">
    <property type="entry name" value="GNAT"/>
    <property type="match status" value="1"/>
</dbReference>
<evidence type="ECO:0000256" key="3">
    <source>
        <dbReference type="ARBA" id="ARBA00022679"/>
    </source>
</evidence>
<reference evidence="8 9" key="1">
    <citation type="submission" date="2022-07" db="EMBL/GenBank/DDBJ databases">
        <title>Genome-wide signatures of adaptation to extreme environments.</title>
        <authorList>
            <person name="Cho C.H."/>
            <person name="Yoon H.S."/>
        </authorList>
    </citation>
    <scope>NUCLEOTIDE SEQUENCE [LARGE SCALE GENOMIC DNA]</scope>
    <source>
        <strain evidence="8 9">DBV 063 E5</strain>
    </source>
</reference>
<dbReference type="EMBL" id="JANCYW010000009">
    <property type="protein sequence ID" value="KAK4536554.1"/>
    <property type="molecule type" value="Genomic_DNA"/>
</dbReference>
<dbReference type="EC" id="2.3.1.4" evidence="6"/>
<dbReference type="Pfam" id="PF00583">
    <property type="entry name" value="Acetyltransf_1"/>
    <property type="match status" value="1"/>
</dbReference>
<evidence type="ECO:0000256" key="6">
    <source>
        <dbReference type="RuleBase" id="RU365086"/>
    </source>
</evidence>
<dbReference type="FunFam" id="3.40.630.30:FF:000105">
    <property type="entry name" value="Glucosamine 6-phosphate N-acetyltransferase"/>
    <property type="match status" value="1"/>
</dbReference>
<evidence type="ECO:0000313" key="8">
    <source>
        <dbReference type="EMBL" id="KAK4536554.1"/>
    </source>
</evidence>
<dbReference type="CDD" id="cd04301">
    <property type="entry name" value="NAT_SF"/>
    <property type="match status" value="1"/>
</dbReference>
<protein>
    <recommendedName>
        <fullName evidence="6">Glucosamine 6-phosphate N-acetyltransferase</fullName>
        <ecNumber evidence="6">2.3.1.4</ecNumber>
    </recommendedName>
</protein>
<dbReference type="PANTHER" id="PTHR13355:SF11">
    <property type="entry name" value="GLUCOSAMINE 6-PHOSPHATE N-ACETYLTRANSFERASE"/>
    <property type="match status" value="1"/>
</dbReference>
<evidence type="ECO:0000256" key="5">
    <source>
        <dbReference type="ARBA" id="ARBA00048964"/>
    </source>
</evidence>
<comment type="caution">
    <text evidence="8">The sequence shown here is derived from an EMBL/GenBank/DDBJ whole genome shotgun (WGS) entry which is preliminary data.</text>
</comment>
<organism evidence="8 9">
    <name type="scientific">Cyanidium caldarium</name>
    <name type="common">Red alga</name>
    <dbReference type="NCBI Taxonomy" id="2771"/>
    <lineage>
        <taxon>Eukaryota</taxon>
        <taxon>Rhodophyta</taxon>
        <taxon>Bangiophyceae</taxon>
        <taxon>Cyanidiales</taxon>
        <taxon>Cyanidiaceae</taxon>
        <taxon>Cyanidium</taxon>
    </lineage>
</organism>
<name>A0AAV9IWQ9_CYACA</name>